<reference evidence="1" key="1">
    <citation type="submission" date="2023-06" db="EMBL/GenBank/DDBJ databases">
        <title>Sysu t00192.</title>
        <authorList>
            <person name="Gao L."/>
            <person name="Fang B.-Z."/>
            <person name="Li W.-J."/>
        </authorList>
    </citation>
    <scope>NUCLEOTIDE SEQUENCE</scope>
    <source>
        <strain evidence="1">SYSU T00192</strain>
    </source>
</reference>
<sequence length="164" mass="15940">MTTTPDGTGIRSGSGIGVVVALAVVLAACAIPGAGAAPALEEGVVAAPVAAVGTALDRAFDANIAEVERFIDLGGRVSDGPDGLLLLDASGELARTGLVALAAHLADSLDLDAGIVREAVAAAATAQPDAASGLATGTAERDGYVLICTASHGGITLAFDDHRA</sequence>
<dbReference type="RefSeq" id="WP_301130786.1">
    <property type="nucleotide sequence ID" value="NZ_JAUHPW010000001.1"/>
</dbReference>
<evidence type="ECO:0000313" key="2">
    <source>
        <dbReference type="Proteomes" id="UP001172728"/>
    </source>
</evidence>
<protein>
    <submittedName>
        <fullName evidence="1">Uncharacterized protein</fullName>
    </submittedName>
</protein>
<proteinExistence type="predicted"/>
<keyword evidence="2" id="KW-1185">Reference proteome</keyword>
<comment type="caution">
    <text evidence="1">The sequence shown here is derived from an EMBL/GenBank/DDBJ whole genome shotgun (WGS) entry which is preliminary data.</text>
</comment>
<evidence type="ECO:0000313" key="1">
    <source>
        <dbReference type="EMBL" id="MDN4474363.1"/>
    </source>
</evidence>
<dbReference type="EMBL" id="JAUHPW010000001">
    <property type="protein sequence ID" value="MDN4474363.1"/>
    <property type="molecule type" value="Genomic_DNA"/>
</dbReference>
<gene>
    <name evidence="1" type="ORF">QQX09_00685</name>
</gene>
<dbReference type="Proteomes" id="UP001172728">
    <property type="component" value="Unassembled WGS sequence"/>
</dbReference>
<organism evidence="1 2">
    <name type="scientific">Demequina litoralis</name>
    <dbReference type="NCBI Taxonomy" id="3051660"/>
    <lineage>
        <taxon>Bacteria</taxon>
        <taxon>Bacillati</taxon>
        <taxon>Actinomycetota</taxon>
        <taxon>Actinomycetes</taxon>
        <taxon>Micrococcales</taxon>
        <taxon>Demequinaceae</taxon>
        <taxon>Demequina</taxon>
    </lineage>
</organism>
<name>A0ABT8G5F7_9MICO</name>
<accession>A0ABT8G5F7</accession>